<dbReference type="GO" id="GO:0008270">
    <property type="term" value="F:zinc ion binding"/>
    <property type="evidence" value="ECO:0007669"/>
    <property type="project" value="InterPro"/>
</dbReference>
<dbReference type="InterPro" id="IPR036874">
    <property type="entry name" value="Carbonic_anhydrase_sf"/>
</dbReference>
<feature type="binding site" evidence="6">
    <location>
        <position position="150"/>
    </location>
    <ligand>
        <name>Zn(2+)</name>
        <dbReference type="ChEBI" id="CHEBI:29105"/>
    </ligand>
</feature>
<evidence type="ECO:0000313" key="7">
    <source>
        <dbReference type="EMBL" id="KPL54545.1"/>
    </source>
</evidence>
<reference evidence="7 8" key="2">
    <citation type="submission" date="2015-10" db="EMBL/GenBank/DDBJ databases">
        <title>Draft Genome Sequence of Prosthecomicrobium hirschii ATCC 27832.</title>
        <authorList>
            <person name="Daniel J."/>
            <person name="Givan S.A."/>
            <person name="Brun Y.V."/>
            <person name="Brown P.J."/>
        </authorList>
    </citation>
    <scope>NUCLEOTIDE SEQUENCE [LARGE SCALE GENOMIC DNA]</scope>
    <source>
        <strain evidence="7 8">16</strain>
    </source>
</reference>
<dbReference type="PROSITE" id="PS00704">
    <property type="entry name" value="PROK_CO2_ANHYDRASE_1"/>
    <property type="match status" value="1"/>
</dbReference>
<keyword evidence="6" id="KW-0479">Metal-binding</keyword>
<dbReference type="RefSeq" id="WP_054360712.1">
    <property type="nucleotide sequence ID" value="NZ_JAPCYQ010000001.1"/>
</dbReference>
<dbReference type="PANTHER" id="PTHR11002">
    <property type="entry name" value="CARBONIC ANHYDRASE"/>
    <property type="match status" value="1"/>
</dbReference>
<organism evidence="7 8">
    <name type="scientific">Prosthecodimorpha hirschii</name>
    <dbReference type="NCBI Taxonomy" id="665126"/>
    <lineage>
        <taxon>Bacteria</taxon>
        <taxon>Pseudomonadati</taxon>
        <taxon>Pseudomonadota</taxon>
        <taxon>Alphaproteobacteria</taxon>
        <taxon>Hyphomicrobiales</taxon>
        <taxon>Ancalomicrobiaceae</taxon>
        <taxon>Prosthecodimorpha</taxon>
    </lineage>
</organism>
<accession>A0A0N8GFK1</accession>
<dbReference type="InterPro" id="IPR001765">
    <property type="entry name" value="Carbonic_anhydrase"/>
</dbReference>
<comment type="catalytic activity">
    <reaction evidence="5">
        <text>hydrogencarbonate + H(+) = CO2 + H2O</text>
        <dbReference type="Rhea" id="RHEA:10748"/>
        <dbReference type="ChEBI" id="CHEBI:15377"/>
        <dbReference type="ChEBI" id="CHEBI:15378"/>
        <dbReference type="ChEBI" id="CHEBI:16526"/>
        <dbReference type="ChEBI" id="CHEBI:17544"/>
        <dbReference type="EC" id="4.2.1.1"/>
    </reaction>
</comment>
<evidence type="ECO:0000256" key="5">
    <source>
        <dbReference type="ARBA" id="ARBA00048348"/>
    </source>
</evidence>
<dbReference type="GO" id="GO:0015976">
    <property type="term" value="P:carbon utilization"/>
    <property type="evidence" value="ECO:0007669"/>
    <property type="project" value="InterPro"/>
</dbReference>
<dbReference type="Gene3D" id="3.40.1050.10">
    <property type="entry name" value="Carbonic anhydrase"/>
    <property type="match status" value="1"/>
</dbReference>
<reference evidence="7 8" key="1">
    <citation type="submission" date="2015-09" db="EMBL/GenBank/DDBJ databases">
        <authorList>
            <consortium name="Swine Surveillance"/>
        </authorList>
    </citation>
    <scope>NUCLEOTIDE SEQUENCE [LARGE SCALE GENOMIC DNA]</scope>
    <source>
        <strain evidence="7 8">16</strain>
    </source>
</reference>
<dbReference type="PANTHER" id="PTHR11002:SF79">
    <property type="entry name" value="CARBONIC ANHYDRASE 2"/>
    <property type="match status" value="1"/>
</dbReference>
<dbReference type="Proteomes" id="UP000048984">
    <property type="component" value="Unassembled WGS sequence"/>
</dbReference>
<dbReference type="SUPFAM" id="SSF53056">
    <property type="entry name" value="beta-carbonic anhydrase, cab"/>
    <property type="match status" value="1"/>
</dbReference>
<feature type="binding site" evidence="6">
    <location>
        <position position="153"/>
    </location>
    <ligand>
        <name>Zn(2+)</name>
        <dbReference type="ChEBI" id="CHEBI:29105"/>
    </ligand>
</feature>
<feature type="binding site" evidence="6">
    <location>
        <position position="96"/>
    </location>
    <ligand>
        <name>Zn(2+)</name>
        <dbReference type="ChEBI" id="CHEBI:29105"/>
    </ligand>
</feature>
<comment type="cofactor">
    <cofactor evidence="6">
        <name>Zn(2+)</name>
        <dbReference type="ChEBI" id="CHEBI:29105"/>
    </cofactor>
    <text evidence="6">Binds 1 zinc ion per subunit.</text>
</comment>
<evidence type="ECO:0000256" key="4">
    <source>
        <dbReference type="ARBA" id="ARBA00023239"/>
    </source>
</evidence>
<dbReference type="PROSITE" id="PS51318">
    <property type="entry name" value="TAT"/>
    <property type="match status" value="1"/>
</dbReference>
<evidence type="ECO:0000256" key="2">
    <source>
        <dbReference type="ARBA" id="ARBA00012925"/>
    </source>
</evidence>
<evidence type="ECO:0000313" key="8">
    <source>
        <dbReference type="Proteomes" id="UP000048984"/>
    </source>
</evidence>
<dbReference type="InterPro" id="IPR015892">
    <property type="entry name" value="Carbonic_anhydrase_CS"/>
</dbReference>
<sequence>MCENCKTGLDRRSFLTLAGFGAAALATGLTATGLTMSQARAAGGPTTTLTADQALAKLKEGNERYVANAQLCAADLTHQREHVSHGQAPWATVISCADSRVPPELLFGGLGLGELFVCRNAGNVVDIDVLGTIEYGAAVLGSPLIVVMGHSSCGAVAAACDVVAKNATYPGSIGQMIEPIVPAALAVKDKGGDFVDATVRESAKRSAARLPSRSPVVSDLVAKGKVKVVAARYDLESGKVEFLA</sequence>
<evidence type="ECO:0000256" key="3">
    <source>
        <dbReference type="ARBA" id="ARBA00022833"/>
    </source>
</evidence>
<keyword evidence="8" id="KW-1185">Reference proteome</keyword>
<dbReference type="STRING" id="665126.ABB55_21880"/>
<dbReference type="EMBL" id="LJYW01000001">
    <property type="protein sequence ID" value="KPL54545.1"/>
    <property type="molecule type" value="Genomic_DNA"/>
</dbReference>
<dbReference type="SMART" id="SM00947">
    <property type="entry name" value="Pro_CA"/>
    <property type="match status" value="1"/>
</dbReference>
<name>A0A0N8GFK1_9HYPH</name>
<dbReference type="Pfam" id="PF00484">
    <property type="entry name" value="Pro_CA"/>
    <property type="match status" value="1"/>
</dbReference>
<dbReference type="EC" id="4.2.1.1" evidence="2"/>
<comment type="similarity">
    <text evidence="1">Belongs to the beta-class carbonic anhydrase family.</text>
</comment>
<evidence type="ECO:0000256" key="1">
    <source>
        <dbReference type="ARBA" id="ARBA00006217"/>
    </source>
</evidence>
<feature type="binding site" evidence="6">
    <location>
        <position position="98"/>
    </location>
    <ligand>
        <name>Zn(2+)</name>
        <dbReference type="ChEBI" id="CHEBI:29105"/>
    </ligand>
</feature>
<gene>
    <name evidence="7" type="ORF">ABB55_21880</name>
</gene>
<dbReference type="AlphaFoldDB" id="A0A0N8GFK1"/>
<dbReference type="InterPro" id="IPR006311">
    <property type="entry name" value="TAT_signal"/>
</dbReference>
<dbReference type="OrthoDB" id="9797527at2"/>
<evidence type="ECO:0000256" key="6">
    <source>
        <dbReference type="PIRSR" id="PIRSR601765-1"/>
    </source>
</evidence>
<keyword evidence="4" id="KW-0456">Lyase</keyword>
<dbReference type="GO" id="GO:0004089">
    <property type="term" value="F:carbonate dehydratase activity"/>
    <property type="evidence" value="ECO:0007669"/>
    <property type="project" value="UniProtKB-EC"/>
</dbReference>
<proteinExistence type="inferred from homology"/>
<comment type="caution">
    <text evidence="7">The sequence shown here is derived from an EMBL/GenBank/DDBJ whole genome shotgun (WGS) entry which is preliminary data.</text>
</comment>
<keyword evidence="3 6" id="KW-0862">Zinc</keyword>
<protein>
    <recommendedName>
        <fullName evidence="2">carbonic anhydrase</fullName>
        <ecNumber evidence="2">4.2.1.1</ecNumber>
    </recommendedName>
</protein>